<feature type="transmembrane region" description="Helical" evidence="6">
    <location>
        <begin position="324"/>
        <end position="345"/>
    </location>
</feature>
<evidence type="ECO:0000256" key="2">
    <source>
        <dbReference type="ARBA" id="ARBA00022475"/>
    </source>
</evidence>
<feature type="transmembrane region" description="Helical" evidence="6">
    <location>
        <begin position="20"/>
        <end position="46"/>
    </location>
</feature>
<proteinExistence type="predicted"/>
<sequence>MSIQHVTRDGHDTPSLPRDFARYLVAAVAAKWGFNIAKVAVPLVAITSLGAGPGAAGSLAAAGTAPFLLLGLPAGAWLDRVARRPVMIAMDLARFVLLGSVPLAAAADALTMTQLWVVVFLNGVATVFFDVAMQSHLPDLVGPGSGRRLVVANGRLGIVDQMALIGGPALAGWLIGLSTAAAVLAATALGYLWSALWIRRIERPEPRPVGAVRRSLVAEMREGLSFVRRNHILRAIAVAGALVNVATAGTVAMLPLLLVEELHWSEGQLGLFLGAGGVGGLLGALCGRRLSRGLGAGRAVLAIGLAIAPVSLVLPLVGRPVPGLLAAPAWALVIFKVGFDSVVLTSIRQHVTPSRLLGRVNGTLRVMFSGALTLGAATAAFVGDHAGPRAATWVACAALALVWVPILRSPMRRQTLDGC</sequence>
<dbReference type="GO" id="GO:0022857">
    <property type="term" value="F:transmembrane transporter activity"/>
    <property type="evidence" value="ECO:0007669"/>
    <property type="project" value="InterPro"/>
</dbReference>
<organism evidence="7 8">
    <name type="scientific">Micromonospora chaiyaphumensis</name>
    <dbReference type="NCBI Taxonomy" id="307119"/>
    <lineage>
        <taxon>Bacteria</taxon>
        <taxon>Bacillati</taxon>
        <taxon>Actinomycetota</taxon>
        <taxon>Actinomycetes</taxon>
        <taxon>Micromonosporales</taxon>
        <taxon>Micromonosporaceae</taxon>
        <taxon>Micromonospora</taxon>
    </lineage>
</organism>
<keyword evidence="4 6" id="KW-1133">Transmembrane helix</keyword>
<gene>
    <name evidence="7" type="ORF">GA0070214_1011020</name>
</gene>
<evidence type="ECO:0000256" key="3">
    <source>
        <dbReference type="ARBA" id="ARBA00022692"/>
    </source>
</evidence>
<feature type="transmembrane region" description="Helical" evidence="6">
    <location>
        <begin position="366"/>
        <end position="384"/>
    </location>
</feature>
<evidence type="ECO:0000256" key="5">
    <source>
        <dbReference type="ARBA" id="ARBA00023136"/>
    </source>
</evidence>
<feature type="transmembrane region" description="Helical" evidence="6">
    <location>
        <begin position="390"/>
        <end position="407"/>
    </location>
</feature>
<evidence type="ECO:0000313" key="8">
    <source>
        <dbReference type="Proteomes" id="UP000199629"/>
    </source>
</evidence>
<dbReference type="Pfam" id="PF07690">
    <property type="entry name" value="MFS_1"/>
    <property type="match status" value="1"/>
</dbReference>
<keyword evidence="2" id="KW-1003">Cell membrane</keyword>
<dbReference type="GO" id="GO:0005886">
    <property type="term" value="C:plasma membrane"/>
    <property type="evidence" value="ECO:0007669"/>
    <property type="project" value="UniProtKB-SubCell"/>
</dbReference>
<evidence type="ECO:0000313" key="7">
    <source>
        <dbReference type="EMBL" id="SCE75277.1"/>
    </source>
</evidence>
<evidence type="ECO:0000256" key="6">
    <source>
        <dbReference type="SAM" id="Phobius"/>
    </source>
</evidence>
<dbReference type="RefSeq" id="WP_091259440.1">
    <property type="nucleotide sequence ID" value="NZ_FMCS01000001.1"/>
</dbReference>
<dbReference type="AlphaFoldDB" id="A0A1C4UU64"/>
<dbReference type="PANTHER" id="PTHR23513:SF6">
    <property type="entry name" value="MAJOR FACILITATOR SUPERFAMILY ASSOCIATED DOMAIN-CONTAINING PROTEIN"/>
    <property type="match status" value="1"/>
</dbReference>
<dbReference type="Gene3D" id="1.20.1250.20">
    <property type="entry name" value="MFS general substrate transporter like domains"/>
    <property type="match status" value="1"/>
</dbReference>
<dbReference type="InterPro" id="IPR011701">
    <property type="entry name" value="MFS"/>
</dbReference>
<feature type="transmembrane region" description="Helical" evidence="6">
    <location>
        <begin position="58"/>
        <end position="78"/>
    </location>
</feature>
<dbReference type="EMBL" id="FMCS01000001">
    <property type="protein sequence ID" value="SCE75277.1"/>
    <property type="molecule type" value="Genomic_DNA"/>
</dbReference>
<feature type="transmembrane region" description="Helical" evidence="6">
    <location>
        <begin position="235"/>
        <end position="257"/>
    </location>
</feature>
<dbReference type="CDD" id="cd06173">
    <property type="entry name" value="MFS_MefA_like"/>
    <property type="match status" value="1"/>
</dbReference>
<keyword evidence="8" id="KW-1185">Reference proteome</keyword>
<dbReference type="Proteomes" id="UP000199629">
    <property type="component" value="Unassembled WGS sequence"/>
</dbReference>
<feature type="transmembrane region" description="Helical" evidence="6">
    <location>
        <begin position="181"/>
        <end position="198"/>
    </location>
</feature>
<keyword evidence="3 6" id="KW-0812">Transmembrane</keyword>
<feature type="transmembrane region" description="Helical" evidence="6">
    <location>
        <begin position="269"/>
        <end position="287"/>
    </location>
</feature>
<evidence type="ECO:0000256" key="1">
    <source>
        <dbReference type="ARBA" id="ARBA00004651"/>
    </source>
</evidence>
<feature type="transmembrane region" description="Helical" evidence="6">
    <location>
        <begin position="113"/>
        <end position="133"/>
    </location>
</feature>
<protein>
    <submittedName>
        <fullName evidence="7">Major Facilitator Superfamily protein</fullName>
    </submittedName>
</protein>
<reference evidence="8" key="1">
    <citation type="submission" date="2016-06" db="EMBL/GenBank/DDBJ databases">
        <authorList>
            <person name="Varghese N."/>
            <person name="Submissions Spin"/>
        </authorList>
    </citation>
    <scope>NUCLEOTIDE SEQUENCE [LARGE SCALE GENOMIC DNA]</scope>
    <source>
        <strain evidence="8">DSM 45246</strain>
    </source>
</reference>
<evidence type="ECO:0000256" key="4">
    <source>
        <dbReference type="ARBA" id="ARBA00022989"/>
    </source>
</evidence>
<dbReference type="SUPFAM" id="SSF103473">
    <property type="entry name" value="MFS general substrate transporter"/>
    <property type="match status" value="1"/>
</dbReference>
<comment type="subcellular location">
    <subcellularLocation>
        <location evidence="1">Cell membrane</location>
        <topology evidence="1">Multi-pass membrane protein</topology>
    </subcellularLocation>
</comment>
<dbReference type="PANTHER" id="PTHR23513">
    <property type="entry name" value="INTEGRAL MEMBRANE EFFLUX PROTEIN-RELATED"/>
    <property type="match status" value="1"/>
</dbReference>
<dbReference type="InterPro" id="IPR036259">
    <property type="entry name" value="MFS_trans_sf"/>
</dbReference>
<feature type="transmembrane region" description="Helical" evidence="6">
    <location>
        <begin position="299"/>
        <end position="318"/>
    </location>
</feature>
<accession>A0A1C4UU64</accession>
<keyword evidence="5 6" id="KW-0472">Membrane</keyword>
<name>A0A1C4UU64_9ACTN</name>